<reference evidence="1 2" key="1">
    <citation type="submission" date="2020-02" db="EMBL/GenBank/DDBJ databases">
        <title>Draft genome sequence of Lactococcus sp. Hs30E4-3.</title>
        <authorList>
            <person name="Noda S."/>
            <person name="Yuki M."/>
            <person name="Ohkuma M."/>
        </authorList>
    </citation>
    <scope>NUCLEOTIDE SEQUENCE [LARGE SCALE GENOMIC DNA]</scope>
    <source>
        <strain evidence="1 2">Hs30E4-3</strain>
    </source>
</reference>
<keyword evidence="2" id="KW-1185">Reference proteome</keyword>
<accession>A0A6A0BDF6</accession>
<dbReference type="AlphaFoldDB" id="A0A6A0BDF6"/>
<dbReference type="Gene3D" id="1.10.510.10">
    <property type="entry name" value="Transferase(Phosphotransferase) domain 1"/>
    <property type="match status" value="1"/>
</dbReference>
<protein>
    <recommendedName>
        <fullName evidence="3">Protein kinase domain-containing protein</fullName>
    </recommendedName>
</protein>
<dbReference type="SUPFAM" id="SSF56112">
    <property type="entry name" value="Protein kinase-like (PK-like)"/>
    <property type="match status" value="1"/>
</dbReference>
<dbReference type="EMBL" id="BLLI01000026">
    <property type="protein sequence ID" value="GFH42504.1"/>
    <property type="molecule type" value="Genomic_DNA"/>
</dbReference>
<evidence type="ECO:0000313" key="1">
    <source>
        <dbReference type="EMBL" id="GFH42504.1"/>
    </source>
</evidence>
<dbReference type="InterPro" id="IPR011009">
    <property type="entry name" value="Kinase-like_dom_sf"/>
</dbReference>
<organism evidence="1 2">
    <name type="scientific">Pseudolactococcus hodotermopsidis</name>
    <dbReference type="NCBI Taxonomy" id="2709157"/>
    <lineage>
        <taxon>Bacteria</taxon>
        <taxon>Bacillati</taxon>
        <taxon>Bacillota</taxon>
        <taxon>Bacilli</taxon>
        <taxon>Lactobacillales</taxon>
        <taxon>Streptococcaceae</taxon>
        <taxon>Pseudolactococcus</taxon>
    </lineage>
</organism>
<sequence length="342" mass="40720">MNYAKKIEEASMLYSCCSGYNFYFSANRRSYEVFGKSKNIIQHVKTEALFYVTEFPDDLNNDIELSYWVELIRKPVDLKHYIWPVDVIILDEQPEKTQYALVFPIRALPIFETIATLLSNDMQAGWNMPWVKKFVPNLLDAWCRFDDSKYAYHEFSGLNMFYQKENYNVMFDFSFSTQRVVGLFSTRHVNKKRVNPDYADSYYYMDGRKSLMDLASDYYSIAVILFKLLVGRLPYQGKVMEHEPNANELEHNSWVRVYHKNAYFIFDERDDTNHIGGETGFAKDELFVDRWNELPQHIRNMFHNVFQTANVMRSTDELIFYSPREWKEALLGDEHEVQLVYR</sequence>
<proteinExistence type="predicted"/>
<comment type="caution">
    <text evidence="1">The sequence shown here is derived from an EMBL/GenBank/DDBJ whole genome shotgun (WGS) entry which is preliminary data.</text>
</comment>
<dbReference type="Proteomes" id="UP000480303">
    <property type="component" value="Unassembled WGS sequence"/>
</dbReference>
<evidence type="ECO:0000313" key="2">
    <source>
        <dbReference type="Proteomes" id="UP000480303"/>
    </source>
</evidence>
<name>A0A6A0BDF6_9LACT</name>
<evidence type="ECO:0008006" key="3">
    <source>
        <dbReference type="Google" id="ProtNLM"/>
    </source>
</evidence>
<dbReference type="RefSeq" id="WP_172208597.1">
    <property type="nucleotide sequence ID" value="NZ_BLLI01000026.1"/>
</dbReference>
<gene>
    <name evidence="1" type="ORF">Hs30E_10550</name>
</gene>